<name>A0A316FIF0_9ACTN</name>
<evidence type="ECO:0000256" key="1">
    <source>
        <dbReference type="ARBA" id="ARBA00022801"/>
    </source>
</evidence>
<dbReference type="InterPro" id="IPR029058">
    <property type="entry name" value="AB_hydrolase_fold"/>
</dbReference>
<evidence type="ECO:0000256" key="4">
    <source>
        <dbReference type="SAM" id="SignalP"/>
    </source>
</evidence>
<dbReference type="PANTHER" id="PTHR10272">
    <property type="entry name" value="PLATELET-ACTIVATING FACTOR ACETYLHYDROLASE"/>
    <property type="match status" value="1"/>
</dbReference>
<comment type="caution">
    <text evidence="5">The sequence shown here is derived from an EMBL/GenBank/DDBJ whole genome shotgun (WGS) entry which is preliminary data.</text>
</comment>
<keyword evidence="1 5" id="KW-0378">Hydrolase</keyword>
<dbReference type="SUPFAM" id="SSF53474">
    <property type="entry name" value="alpha/beta-Hydrolases"/>
    <property type="match status" value="1"/>
</dbReference>
<sequence length="383" mass="40926">MSRMRALLGVCVLAAGLLTPVATGTAALAAEPLQLSAPTGRYAVGATELYLKDTSRPDPWVPEQTARELMVTLWYPTDTRQGTRTEYLSAEESRLLIQGKRLEDVLPPEIFSTVGTHAIVDARPAGRPHSLPLIVLSPGWTQPIATLTGVAEDLASHGYVVAGIDHTYETYAITFPDGRIAGCAACAFDDDRPFFGKLYQSRAADVSFVVDELTGRDPAWRGSRLIDSRRIGAAGHSAGGAAALAALAKDRRIDAGIDVDGTTNSGGEPVIPVTGLSRPALVLTGDDHLPGGPDRWLTADFANLTGWKRWLAVAGMDHSSFTDLGIFADQLGIDIGAATPGVRATGITRRYVRAMFDKHLRHRPQPLLDAVSARYPEVTVAAR</sequence>
<dbReference type="EMBL" id="QGGR01000006">
    <property type="protein sequence ID" value="PWK48043.1"/>
    <property type="molecule type" value="Genomic_DNA"/>
</dbReference>
<reference evidence="5 6" key="1">
    <citation type="submission" date="2018-05" db="EMBL/GenBank/DDBJ databases">
        <title>Genomic Encyclopedia of Archaeal and Bacterial Type Strains, Phase II (KMG-II): from individual species to whole genera.</title>
        <authorList>
            <person name="Goeker M."/>
        </authorList>
    </citation>
    <scope>NUCLEOTIDE SEQUENCE [LARGE SCALE GENOMIC DNA]</scope>
    <source>
        <strain evidence="5 6">DSM 45184</strain>
    </source>
</reference>
<keyword evidence="4" id="KW-0732">Signal</keyword>
<evidence type="ECO:0000313" key="6">
    <source>
        <dbReference type="Proteomes" id="UP000245697"/>
    </source>
</evidence>
<proteinExistence type="predicted"/>
<evidence type="ECO:0000256" key="2">
    <source>
        <dbReference type="ARBA" id="ARBA00022963"/>
    </source>
</evidence>
<gene>
    <name evidence="5" type="ORF">BC793_10670</name>
</gene>
<keyword evidence="3" id="KW-0443">Lipid metabolism</keyword>
<accession>A0A316FIF0</accession>
<feature type="signal peptide" evidence="4">
    <location>
        <begin position="1"/>
        <end position="29"/>
    </location>
</feature>
<organism evidence="5 6">
    <name type="scientific">Actinoplanes xinjiangensis</name>
    <dbReference type="NCBI Taxonomy" id="512350"/>
    <lineage>
        <taxon>Bacteria</taxon>
        <taxon>Bacillati</taxon>
        <taxon>Actinomycetota</taxon>
        <taxon>Actinomycetes</taxon>
        <taxon>Micromonosporales</taxon>
        <taxon>Micromonosporaceae</taxon>
        <taxon>Actinoplanes</taxon>
    </lineage>
</organism>
<dbReference type="Proteomes" id="UP000245697">
    <property type="component" value="Unassembled WGS sequence"/>
</dbReference>
<keyword evidence="2" id="KW-0442">Lipid degradation</keyword>
<dbReference type="GO" id="GO:0016042">
    <property type="term" value="P:lipid catabolic process"/>
    <property type="evidence" value="ECO:0007669"/>
    <property type="project" value="UniProtKB-KW"/>
</dbReference>
<evidence type="ECO:0000256" key="3">
    <source>
        <dbReference type="ARBA" id="ARBA00023098"/>
    </source>
</evidence>
<dbReference type="PANTHER" id="PTHR10272:SF0">
    <property type="entry name" value="PLATELET-ACTIVATING FACTOR ACETYLHYDROLASE"/>
    <property type="match status" value="1"/>
</dbReference>
<evidence type="ECO:0000313" key="5">
    <source>
        <dbReference type="EMBL" id="PWK48043.1"/>
    </source>
</evidence>
<dbReference type="AlphaFoldDB" id="A0A316FIF0"/>
<dbReference type="GO" id="GO:0003847">
    <property type="term" value="F:1-alkyl-2-acetylglycerophosphocholine esterase activity"/>
    <property type="evidence" value="ECO:0007669"/>
    <property type="project" value="TreeGrafter"/>
</dbReference>
<protein>
    <submittedName>
        <fullName evidence="5">Platelet-activating factor acetylhydrolase isoform II</fullName>
    </submittedName>
</protein>
<dbReference type="Gene3D" id="3.40.50.1820">
    <property type="entry name" value="alpha/beta hydrolase"/>
    <property type="match status" value="1"/>
</dbReference>
<dbReference type="Pfam" id="PF03403">
    <property type="entry name" value="PAF-AH_p_II"/>
    <property type="match status" value="1"/>
</dbReference>
<feature type="chain" id="PRO_5016373453" evidence="4">
    <location>
        <begin position="30"/>
        <end position="383"/>
    </location>
</feature>
<keyword evidence="6" id="KW-1185">Reference proteome</keyword>